<dbReference type="AlphaFoldDB" id="P74052"/>
<dbReference type="IntAct" id="P74052">
    <property type="interactions" value="1"/>
</dbReference>
<evidence type="ECO:0000313" key="3">
    <source>
        <dbReference type="Proteomes" id="UP000001425"/>
    </source>
</evidence>
<sequence>MALDQWLLEDYFPRTGRSVLRFYGWSRPTISLGYLQKSWPDHWRQLTWQGQSLGLVTRPSGGRAVLHQGGLTYAVVTGATGGKRREIYQHICQFLIQGWDQLGLSLTYGRGGRGYIHNASCFSTATMADLVSPTGDKLIGSAQRQTSNALLQHGEMIWHGDRHLFELVFNQPAPWQKTMAELTNDPSLPQVLKVLTTAAQQHFQSHLRWEPLTPQEWAMVKEK</sequence>
<dbReference type="InParanoid" id="P74052"/>
<dbReference type="InterPro" id="IPR045864">
    <property type="entry name" value="aa-tRNA-synth_II/BPL/LPL"/>
</dbReference>
<dbReference type="EnsemblBacteria" id="BAA18128">
    <property type="protein sequence ID" value="BAA18128"/>
    <property type="gene ID" value="BAA18128"/>
</dbReference>
<dbReference type="Pfam" id="PF03099">
    <property type="entry name" value="BPL_LplA_LipB"/>
    <property type="match status" value="1"/>
</dbReference>
<organism evidence="2 3">
    <name type="scientific">Synechocystis sp. (strain ATCC 27184 / PCC 6803 / Kazusa)</name>
    <dbReference type="NCBI Taxonomy" id="1111708"/>
    <lineage>
        <taxon>Bacteria</taxon>
        <taxon>Bacillati</taxon>
        <taxon>Cyanobacteriota</taxon>
        <taxon>Cyanophyceae</taxon>
        <taxon>Synechococcales</taxon>
        <taxon>Merismopediaceae</taxon>
        <taxon>Synechocystis</taxon>
    </lineage>
</organism>
<dbReference type="PaxDb" id="1148-1653212"/>
<reference evidence="2 3" key="1">
    <citation type="journal article" date="1995" name="DNA Res.">
        <title>Sequence analysis of the genome of the unicellular cyanobacterium Synechocystis sp. strain PCC6803. I. Sequence features in the 1 Mb region from map positions 64% to 92% of the genome.</title>
        <authorList>
            <person name="Kaneko T."/>
            <person name="Tanaka A."/>
            <person name="Sato S."/>
            <person name="Kotani H."/>
            <person name="Sazuka T."/>
            <person name="Miyajima N."/>
            <person name="Sugiura M."/>
            <person name="Tabata S."/>
        </authorList>
    </citation>
    <scope>NUCLEOTIDE SEQUENCE [LARGE SCALE GENOMIC DNA]</scope>
    <source>
        <strain evidence="3">ATCC 27184 / PCC 6803 / Kazusa</strain>
    </source>
</reference>
<evidence type="ECO:0000259" key="1">
    <source>
        <dbReference type="PROSITE" id="PS51733"/>
    </source>
</evidence>
<name>P74052_SYNY3</name>
<dbReference type="STRING" id="1148.gene:10498999"/>
<dbReference type="SUPFAM" id="SSF55681">
    <property type="entry name" value="Class II aaRS and biotin synthetases"/>
    <property type="match status" value="1"/>
</dbReference>
<feature type="domain" description="BPL/LPL catalytic" evidence="1">
    <location>
        <begin position="14"/>
        <end position="207"/>
    </location>
</feature>
<keyword evidence="3" id="KW-1185">Reference proteome</keyword>
<dbReference type="PANTHER" id="PTHR43679">
    <property type="entry name" value="OCTANOYLTRANSFERASE LIPM-RELATED"/>
    <property type="match status" value="1"/>
</dbReference>
<dbReference type="GO" id="GO:0009249">
    <property type="term" value="P:protein lipoylation"/>
    <property type="evidence" value="ECO:0000318"/>
    <property type="project" value="GO_Central"/>
</dbReference>
<gene>
    <name evidence="2" type="ordered locus">sll0809</name>
</gene>
<protein>
    <submittedName>
        <fullName evidence="2">Sll0809 protein</fullName>
    </submittedName>
</protein>
<dbReference type="PIR" id="S75567">
    <property type="entry name" value="S75567"/>
</dbReference>
<dbReference type="Proteomes" id="UP000001425">
    <property type="component" value="Chromosome"/>
</dbReference>
<dbReference type="GO" id="GO:0033819">
    <property type="term" value="F:lipoyl(octanoyl) transferase activity"/>
    <property type="evidence" value="ECO:0000318"/>
    <property type="project" value="GO_Central"/>
</dbReference>
<accession>P74052</accession>
<dbReference type="InterPro" id="IPR050664">
    <property type="entry name" value="Octanoyltrans_LipM/LipL"/>
</dbReference>
<reference evidence="2 3" key="2">
    <citation type="journal article" date="1996" name="DNA Res.">
        <title>Sequence analysis of the genome of the unicellular cyanobacterium Synechocystis sp. strain PCC6803. II. Sequence determination of the entire genome and assignment of potential protein-coding regions.</title>
        <authorList>
            <person name="Kaneko T."/>
            <person name="Sato S."/>
            <person name="Kotani H."/>
            <person name="Tanaka A."/>
            <person name="Asamizu E."/>
            <person name="Nakamura Y."/>
            <person name="Miyajima N."/>
            <person name="Hirosawa M."/>
            <person name="Sugiura M."/>
            <person name="Sasamoto S."/>
            <person name="Kimura T."/>
            <person name="Hosouchi T."/>
            <person name="Matsuno A."/>
            <person name="Muraki A."/>
            <person name="Nakazaki N."/>
            <person name="Naruo K."/>
            <person name="Okumura S."/>
            <person name="Shimpo S."/>
            <person name="Takeuchi C."/>
            <person name="Wada T."/>
            <person name="Watanabe A."/>
            <person name="Yamada M."/>
            <person name="Yasuda M."/>
            <person name="Tabata S."/>
        </authorList>
    </citation>
    <scope>NUCLEOTIDE SEQUENCE [LARGE SCALE GENOMIC DNA]</scope>
    <source>
        <strain evidence="3">ATCC 27184 / PCC 6803 / Kazusa</strain>
    </source>
</reference>
<dbReference type="Gene3D" id="3.30.930.10">
    <property type="entry name" value="Bira Bifunctional Protein, Domain 2"/>
    <property type="match status" value="1"/>
</dbReference>
<evidence type="ECO:0000313" key="2">
    <source>
        <dbReference type="EMBL" id="BAA18128.1"/>
    </source>
</evidence>
<dbReference type="FunCoup" id="P74052">
    <property type="interactions" value="88"/>
</dbReference>
<dbReference type="EMBL" id="BA000022">
    <property type="protein sequence ID" value="BAA18128.1"/>
    <property type="molecule type" value="Genomic_DNA"/>
</dbReference>
<proteinExistence type="predicted"/>
<dbReference type="KEGG" id="syn:sll0809"/>
<dbReference type="PANTHER" id="PTHR43679:SF2">
    <property type="entry name" value="OCTANOYL-[GCVH]:PROTEIN N-OCTANOYLTRANSFERASE"/>
    <property type="match status" value="1"/>
</dbReference>
<dbReference type="PROSITE" id="PS51733">
    <property type="entry name" value="BPL_LPL_CATALYTIC"/>
    <property type="match status" value="1"/>
</dbReference>
<dbReference type="eggNOG" id="COG0095">
    <property type="taxonomic scope" value="Bacteria"/>
</dbReference>
<dbReference type="PhylomeDB" id="P74052"/>
<dbReference type="InterPro" id="IPR004143">
    <property type="entry name" value="BPL_LPL_catalytic"/>
</dbReference>
<dbReference type="GO" id="GO:0009107">
    <property type="term" value="P:lipoate biosynthetic process"/>
    <property type="evidence" value="ECO:0000318"/>
    <property type="project" value="GO_Central"/>
</dbReference>